<dbReference type="AlphaFoldDB" id="A0AAV9ZYE0"/>
<proteinExistence type="predicted"/>
<evidence type="ECO:0000313" key="3">
    <source>
        <dbReference type="Proteomes" id="UP001362999"/>
    </source>
</evidence>
<feature type="compositionally biased region" description="Basic and acidic residues" evidence="1">
    <location>
        <begin position="1"/>
        <end position="10"/>
    </location>
</feature>
<dbReference type="EMBL" id="JAWWNJ010000099">
    <property type="protein sequence ID" value="KAK6996160.1"/>
    <property type="molecule type" value="Genomic_DNA"/>
</dbReference>
<dbReference type="Proteomes" id="UP001362999">
    <property type="component" value="Unassembled WGS sequence"/>
</dbReference>
<reference evidence="2 3" key="1">
    <citation type="journal article" date="2024" name="J Genomics">
        <title>Draft genome sequencing and assembly of Favolaschia claudopus CIRM-BRFM 2984 isolated from oak limbs.</title>
        <authorList>
            <person name="Navarro D."/>
            <person name="Drula E."/>
            <person name="Chaduli D."/>
            <person name="Cazenave R."/>
            <person name="Ahrendt S."/>
            <person name="Wang J."/>
            <person name="Lipzen A."/>
            <person name="Daum C."/>
            <person name="Barry K."/>
            <person name="Grigoriev I.V."/>
            <person name="Favel A."/>
            <person name="Rosso M.N."/>
            <person name="Martin F."/>
        </authorList>
    </citation>
    <scope>NUCLEOTIDE SEQUENCE [LARGE SCALE GENOMIC DNA]</scope>
    <source>
        <strain evidence="2 3">CIRM-BRFM 2984</strain>
    </source>
</reference>
<feature type="non-terminal residue" evidence="2">
    <location>
        <position position="79"/>
    </location>
</feature>
<protein>
    <submittedName>
        <fullName evidence="2">Uncharacterized protein</fullName>
    </submittedName>
</protein>
<feature type="non-terminal residue" evidence="2">
    <location>
        <position position="1"/>
    </location>
</feature>
<evidence type="ECO:0000256" key="1">
    <source>
        <dbReference type="SAM" id="MobiDB-lite"/>
    </source>
</evidence>
<organism evidence="2 3">
    <name type="scientific">Favolaschia claudopus</name>
    <dbReference type="NCBI Taxonomy" id="2862362"/>
    <lineage>
        <taxon>Eukaryota</taxon>
        <taxon>Fungi</taxon>
        <taxon>Dikarya</taxon>
        <taxon>Basidiomycota</taxon>
        <taxon>Agaricomycotina</taxon>
        <taxon>Agaricomycetes</taxon>
        <taxon>Agaricomycetidae</taxon>
        <taxon>Agaricales</taxon>
        <taxon>Marasmiineae</taxon>
        <taxon>Mycenaceae</taxon>
        <taxon>Favolaschia</taxon>
    </lineage>
</organism>
<sequence length="79" mass="8994">KELSARRVESSLELAKPPPKNKRQQRTCRKCYLSSCNGKGNVKYCVNKCRDCGKAGRDFTCKGRNPKFPKIPCTDAKWD</sequence>
<gene>
    <name evidence="2" type="ORF">R3P38DRAFT_2414881</name>
</gene>
<accession>A0AAV9ZYE0</accession>
<evidence type="ECO:0000313" key="2">
    <source>
        <dbReference type="EMBL" id="KAK6996160.1"/>
    </source>
</evidence>
<name>A0AAV9ZYE0_9AGAR</name>
<keyword evidence="3" id="KW-1185">Reference proteome</keyword>
<comment type="caution">
    <text evidence="2">The sequence shown here is derived from an EMBL/GenBank/DDBJ whole genome shotgun (WGS) entry which is preliminary data.</text>
</comment>
<feature type="region of interest" description="Disordered" evidence="1">
    <location>
        <begin position="1"/>
        <end position="22"/>
    </location>
</feature>